<evidence type="ECO:0000313" key="1">
    <source>
        <dbReference type="EMBL" id="GBO20605.1"/>
    </source>
</evidence>
<comment type="caution">
    <text evidence="1">The sequence shown here is derived from an EMBL/GenBank/DDBJ whole genome shotgun (WGS) entry which is preliminary data.</text>
</comment>
<evidence type="ECO:0000313" key="2">
    <source>
        <dbReference type="Proteomes" id="UP000499080"/>
    </source>
</evidence>
<organism evidence="1 2">
    <name type="scientific">Araneus ventricosus</name>
    <name type="common">Orbweaver spider</name>
    <name type="synonym">Epeira ventricosa</name>
    <dbReference type="NCBI Taxonomy" id="182803"/>
    <lineage>
        <taxon>Eukaryota</taxon>
        <taxon>Metazoa</taxon>
        <taxon>Ecdysozoa</taxon>
        <taxon>Arthropoda</taxon>
        <taxon>Chelicerata</taxon>
        <taxon>Arachnida</taxon>
        <taxon>Araneae</taxon>
        <taxon>Araneomorphae</taxon>
        <taxon>Entelegynae</taxon>
        <taxon>Araneoidea</taxon>
        <taxon>Araneidae</taxon>
        <taxon>Araneus</taxon>
    </lineage>
</organism>
<gene>
    <name evidence="1" type="ORF">AVEN_193472_1</name>
</gene>
<accession>A0A4Y2V5N8</accession>
<dbReference type="EMBL" id="BGPR01043937">
    <property type="protein sequence ID" value="GBO20605.1"/>
    <property type="molecule type" value="Genomic_DNA"/>
</dbReference>
<dbReference type="AlphaFoldDB" id="A0A4Y2V5N8"/>
<dbReference type="Proteomes" id="UP000499080">
    <property type="component" value="Unassembled WGS sequence"/>
</dbReference>
<reference evidence="1 2" key="1">
    <citation type="journal article" date="2019" name="Sci. Rep.">
        <title>Orb-weaving spider Araneus ventricosus genome elucidates the spidroin gene catalogue.</title>
        <authorList>
            <person name="Kono N."/>
            <person name="Nakamura H."/>
            <person name="Ohtoshi R."/>
            <person name="Moran D.A.P."/>
            <person name="Shinohara A."/>
            <person name="Yoshida Y."/>
            <person name="Fujiwara M."/>
            <person name="Mori M."/>
            <person name="Tomita M."/>
            <person name="Arakawa K."/>
        </authorList>
    </citation>
    <scope>NUCLEOTIDE SEQUENCE [LARGE SCALE GENOMIC DNA]</scope>
</reference>
<protein>
    <submittedName>
        <fullName evidence="1">Uncharacterized protein</fullName>
    </submittedName>
</protein>
<name>A0A4Y2V5N8_ARAVE</name>
<keyword evidence="2" id="KW-1185">Reference proteome</keyword>
<sequence length="140" mass="16147">MLHAPFQNIKGLPHFGVRWGVSSTYSLSSESTFTAWSCLANFSLLERQLLECPSQCTSILHTLPFAYPFSRFNDNYLRSHPWLLNGRPSKRGHEKSRNSWYVWGESGSQMFPYKSSEDFYDRQSLTLVEDEGSVNSLLQK</sequence>
<proteinExistence type="predicted"/>